<dbReference type="AlphaFoldDB" id="A0A7S1MSL1"/>
<dbReference type="EMBL" id="HBGF01040434">
    <property type="protein sequence ID" value="CAD9139876.1"/>
    <property type="molecule type" value="Transcribed_RNA"/>
</dbReference>
<feature type="transmembrane region" description="Helical" evidence="1">
    <location>
        <begin position="130"/>
        <end position="155"/>
    </location>
</feature>
<feature type="transmembrane region" description="Helical" evidence="1">
    <location>
        <begin position="41"/>
        <end position="60"/>
    </location>
</feature>
<keyword evidence="1" id="KW-0812">Transmembrane</keyword>
<keyword evidence="1" id="KW-0472">Membrane</keyword>
<gene>
    <name evidence="2" type="ORF">NDES1114_LOCUS27090</name>
</gene>
<keyword evidence="1" id="KW-1133">Transmembrane helix</keyword>
<organism evidence="2">
    <name type="scientific">Neobodo designis</name>
    <name type="common">Flagellated protozoan</name>
    <name type="synonym">Bodo designis</name>
    <dbReference type="NCBI Taxonomy" id="312471"/>
    <lineage>
        <taxon>Eukaryota</taxon>
        <taxon>Discoba</taxon>
        <taxon>Euglenozoa</taxon>
        <taxon>Kinetoplastea</taxon>
        <taxon>Metakinetoplastina</taxon>
        <taxon>Neobodonida</taxon>
        <taxon>Neobodo</taxon>
    </lineage>
</organism>
<feature type="transmembrane region" description="Helical" evidence="1">
    <location>
        <begin position="212"/>
        <end position="230"/>
    </location>
</feature>
<evidence type="ECO:0000313" key="2">
    <source>
        <dbReference type="EMBL" id="CAD9139876.1"/>
    </source>
</evidence>
<evidence type="ECO:0000256" key="1">
    <source>
        <dbReference type="SAM" id="Phobius"/>
    </source>
</evidence>
<reference evidence="2" key="1">
    <citation type="submission" date="2021-01" db="EMBL/GenBank/DDBJ databases">
        <authorList>
            <person name="Corre E."/>
            <person name="Pelletier E."/>
            <person name="Niang G."/>
            <person name="Scheremetjew M."/>
            <person name="Finn R."/>
            <person name="Kale V."/>
            <person name="Holt S."/>
            <person name="Cochrane G."/>
            <person name="Meng A."/>
            <person name="Brown T."/>
            <person name="Cohen L."/>
        </authorList>
    </citation>
    <scope>NUCLEOTIDE SEQUENCE</scope>
    <source>
        <strain evidence="2">CCAP 1951/1</strain>
    </source>
</reference>
<accession>A0A7S1MSL1</accession>
<feature type="transmembrane region" description="Helical" evidence="1">
    <location>
        <begin position="482"/>
        <end position="505"/>
    </location>
</feature>
<proteinExistence type="predicted"/>
<sequence>MPRNVSFLATVVDVMRDPFGFKAKATASSTARIQGSPTRRFVYAVNLMLLFSFVGINITAMRPGPDGAPPAVDMWAPVQVHPWVTVATGIESITAGVMLYWGSLAFLLAPAFQGFFGLATLRSALPVTLLAFAAAVWLAWIAAFVWPSLALYAFANGSLNVAYSVADMVLDQCQVDDDEPDAEEMMGASSGSSPARHDGLSVFDESPHSDQSYRAAAGTVFLLMGVLLLASTAAPDVLSVRGAMLVQLSVVTLLAIAAAMAALPSRGCFVAPADADVKRTCPVGCALPLVGVSASLMLPDACGDAIASVLVRKYKSNALAVTRLIVSGCGWCLSHPRIHVVVARKLPRSPSTSALWPTVLLIVRAVLLGIFCQLTFGPSAVATPAWEGFALAVFAIQCLVDSIGGRMLQNVGDTQNRRALWDDAPASSEPNSKPSSSPRHWRVPTWLAHFAIEVFPNLAKRTVTVFSDGMVSTVLRFADTSAAASASVAIGYLVACGLSAATIVLTHNRHDSPRRIKTD</sequence>
<protein>
    <recommendedName>
        <fullName evidence="3">Transmembrane protein</fullName>
    </recommendedName>
</protein>
<name>A0A7S1MSL1_NEODS</name>
<evidence type="ECO:0008006" key="3">
    <source>
        <dbReference type="Google" id="ProtNLM"/>
    </source>
</evidence>
<feature type="transmembrane region" description="Helical" evidence="1">
    <location>
        <begin position="98"/>
        <end position="118"/>
    </location>
</feature>
<feature type="transmembrane region" description="Helical" evidence="1">
    <location>
        <begin position="242"/>
        <end position="263"/>
    </location>
</feature>